<gene>
    <name evidence="2" type="ORF">SAMN05421538_10460</name>
</gene>
<sequence length="180" mass="19092">MRAAVLDACVLFPTVLREILCDVAAAGLYRPVWSERILVEWTRAAARLGPVDAEIAGAEAARLRDRFPGAAVDAAEDAAAGLDLPDPADRHVVATALQAGAGQIVTFNLRDFPRPAMAAAGLHALHPDAFLTDLWAHDPDPVARAAATAHAKAERLGGAMELRALMKRARLPRLGKALSR</sequence>
<dbReference type="SUPFAM" id="SSF88723">
    <property type="entry name" value="PIN domain-like"/>
    <property type="match status" value="1"/>
</dbReference>
<name>A0A1G7A888_9RHOB</name>
<evidence type="ECO:0000313" key="3">
    <source>
        <dbReference type="Proteomes" id="UP000199344"/>
    </source>
</evidence>
<proteinExistence type="predicted"/>
<reference evidence="2 3" key="1">
    <citation type="submission" date="2016-10" db="EMBL/GenBank/DDBJ databases">
        <authorList>
            <person name="de Groot N.N."/>
        </authorList>
    </citation>
    <scope>NUCLEOTIDE SEQUENCE [LARGE SCALE GENOMIC DNA]</scope>
    <source>
        <strain evidence="2 3">DSM 22220</strain>
    </source>
</reference>
<dbReference type="NCBIfam" id="NF046100">
    <property type="entry name" value="RSP_2648_fam_PIN"/>
    <property type="match status" value="1"/>
</dbReference>
<dbReference type="InterPro" id="IPR002716">
    <property type="entry name" value="PIN_dom"/>
</dbReference>
<dbReference type="STRING" id="591205.SAMN05421538_10460"/>
<dbReference type="Proteomes" id="UP000199344">
    <property type="component" value="Unassembled WGS sequence"/>
</dbReference>
<dbReference type="AlphaFoldDB" id="A0A1G7A888"/>
<dbReference type="EMBL" id="FNAH01000004">
    <property type="protein sequence ID" value="SDE10981.1"/>
    <property type="molecule type" value="Genomic_DNA"/>
</dbReference>
<feature type="domain" description="PIN" evidence="1">
    <location>
        <begin position="4"/>
        <end position="109"/>
    </location>
</feature>
<dbReference type="OrthoDB" id="211933at2"/>
<dbReference type="Pfam" id="PF13470">
    <property type="entry name" value="PIN_3"/>
    <property type="match status" value="1"/>
</dbReference>
<dbReference type="InterPro" id="IPR029060">
    <property type="entry name" value="PIN-like_dom_sf"/>
</dbReference>
<protein>
    <submittedName>
        <fullName evidence="2">PIN domain-containing protein</fullName>
    </submittedName>
</protein>
<organism evidence="2 3">
    <name type="scientific">Paracoccus isoporae</name>
    <dbReference type="NCBI Taxonomy" id="591205"/>
    <lineage>
        <taxon>Bacteria</taxon>
        <taxon>Pseudomonadati</taxon>
        <taxon>Pseudomonadota</taxon>
        <taxon>Alphaproteobacteria</taxon>
        <taxon>Rhodobacterales</taxon>
        <taxon>Paracoccaceae</taxon>
        <taxon>Paracoccus</taxon>
    </lineage>
</organism>
<keyword evidence="3" id="KW-1185">Reference proteome</keyword>
<evidence type="ECO:0000259" key="1">
    <source>
        <dbReference type="Pfam" id="PF13470"/>
    </source>
</evidence>
<evidence type="ECO:0000313" key="2">
    <source>
        <dbReference type="EMBL" id="SDE10981.1"/>
    </source>
</evidence>
<accession>A0A1G7A888</accession>
<dbReference type="RefSeq" id="WP_090522707.1">
    <property type="nucleotide sequence ID" value="NZ_FNAH01000004.1"/>
</dbReference>